<feature type="region of interest" description="Disordered" evidence="1">
    <location>
        <begin position="76"/>
        <end position="112"/>
    </location>
</feature>
<organism evidence="4 9">
    <name type="scientific">Orbilia oligospora</name>
    <name type="common">Nematode-trapping fungus</name>
    <name type="synonym">Arthrobotrys oligospora</name>
    <dbReference type="NCBI Taxonomy" id="2813651"/>
    <lineage>
        <taxon>Eukaryota</taxon>
        <taxon>Fungi</taxon>
        <taxon>Dikarya</taxon>
        <taxon>Ascomycota</taxon>
        <taxon>Pezizomycotina</taxon>
        <taxon>Orbiliomycetes</taxon>
        <taxon>Orbiliales</taxon>
        <taxon>Orbiliaceae</taxon>
        <taxon>Orbilia</taxon>
    </lineage>
</organism>
<comment type="caution">
    <text evidence="4">The sequence shown here is derived from an EMBL/GenBank/DDBJ whole genome shotgun (WGS) entry which is preliminary data.</text>
</comment>
<dbReference type="EMBL" id="WIWT01000003">
    <property type="protein sequence ID" value="KAF3222528.1"/>
    <property type="molecule type" value="Genomic_DNA"/>
</dbReference>
<evidence type="ECO:0000313" key="4">
    <source>
        <dbReference type="EMBL" id="KAF3222528.1"/>
    </source>
</evidence>
<dbReference type="EMBL" id="WIWS01000005">
    <property type="protein sequence ID" value="KAF3228056.1"/>
    <property type="molecule type" value="Genomic_DNA"/>
</dbReference>
<dbReference type="Proteomes" id="UP000479691">
    <property type="component" value="Unassembled WGS sequence"/>
</dbReference>
<dbReference type="AlphaFoldDB" id="A0A6G1LUY8"/>
<evidence type="ECO:0000313" key="3">
    <source>
        <dbReference type="EMBL" id="KAF3215115.1"/>
    </source>
</evidence>
<accession>A0A6G1LUY8</accession>
<evidence type="ECO:0000313" key="7">
    <source>
        <dbReference type="Proteomes" id="UP000479691"/>
    </source>
</evidence>
<evidence type="ECO:0000313" key="2">
    <source>
        <dbReference type="EMBL" id="KAF3187016.1"/>
    </source>
</evidence>
<gene>
    <name evidence="5" type="ORF">TWF106_008458</name>
    <name evidence="3" type="ORF">TWF191_009408</name>
    <name evidence="4" type="ORF">TWF679_005999</name>
    <name evidence="2" type="ORF">TWF788_002596</name>
</gene>
<dbReference type="EMBL" id="JAABOE010000015">
    <property type="protein sequence ID" value="KAF3187016.1"/>
    <property type="molecule type" value="Genomic_DNA"/>
</dbReference>
<name>A0A6G1LUY8_ORBOL</name>
<evidence type="ECO:0000313" key="8">
    <source>
        <dbReference type="Proteomes" id="UP000483672"/>
    </source>
</evidence>
<evidence type="ECO:0000313" key="5">
    <source>
        <dbReference type="EMBL" id="KAF3228056.1"/>
    </source>
</evidence>
<dbReference type="Proteomes" id="UP000472727">
    <property type="component" value="Unassembled WGS sequence"/>
</dbReference>
<dbReference type="Proteomes" id="UP000483672">
    <property type="component" value="Unassembled WGS sequence"/>
</dbReference>
<dbReference type="Proteomes" id="UP000614610">
    <property type="component" value="Unassembled WGS sequence"/>
</dbReference>
<protein>
    <submittedName>
        <fullName evidence="4">Uncharacterized protein</fullName>
    </submittedName>
</protein>
<dbReference type="EMBL" id="WIPF01000069">
    <property type="protein sequence ID" value="KAF3215115.1"/>
    <property type="molecule type" value="Genomic_DNA"/>
</dbReference>
<proteinExistence type="predicted"/>
<evidence type="ECO:0000256" key="1">
    <source>
        <dbReference type="SAM" id="MobiDB-lite"/>
    </source>
</evidence>
<sequence length="112" mass="12841">MLRALTSFRLLTVYDSITVRSGQALYSQDCPHRNLNEGETKARTCKRNSPTVRGGLRSKAQLVWYGFIELSTKKADRGFGPSMSTSNEEIPPHFQHKTTRRPNLYELRPQSR</sequence>
<reference evidence="6 7" key="1">
    <citation type="submission" date="2019-06" db="EMBL/GenBank/DDBJ databases">
        <authorList>
            <person name="Palmer J.M."/>
        </authorList>
    </citation>
    <scope>NUCLEOTIDE SEQUENCE</scope>
    <source>
        <strain evidence="5 6">TWF106</strain>
        <strain evidence="3 8">TWF191</strain>
        <strain evidence="4">TWF679</strain>
        <strain evidence="2 7">TWF788</strain>
    </source>
</reference>
<evidence type="ECO:0000313" key="6">
    <source>
        <dbReference type="Proteomes" id="UP000472727"/>
    </source>
</evidence>
<evidence type="ECO:0000313" key="9">
    <source>
        <dbReference type="Proteomes" id="UP000614610"/>
    </source>
</evidence>